<dbReference type="GeneID" id="69580471"/>
<dbReference type="GO" id="GO:0006654">
    <property type="term" value="P:phosphatidic acid biosynthetic process"/>
    <property type="evidence" value="ECO:0007669"/>
    <property type="project" value="TreeGrafter"/>
</dbReference>
<evidence type="ECO:0000256" key="3">
    <source>
        <dbReference type="ARBA" id="ARBA00022679"/>
    </source>
</evidence>
<dbReference type="Proteomes" id="UP000044026">
    <property type="component" value="Unassembled WGS sequence"/>
</dbReference>
<evidence type="ECO:0000256" key="2">
    <source>
        <dbReference type="ARBA" id="ARBA00022516"/>
    </source>
</evidence>
<comment type="pathway">
    <text evidence="1">Lipid metabolism.</text>
</comment>
<dbReference type="CDD" id="cd07989">
    <property type="entry name" value="LPLAT_AGPAT-like"/>
    <property type="match status" value="1"/>
</dbReference>
<dbReference type="EMBL" id="CDOE01000068">
    <property type="protein sequence ID" value="CEN37378.1"/>
    <property type="molecule type" value="Genomic_DNA"/>
</dbReference>
<gene>
    <name evidence="6" type="ORF">CCAN12_700023</name>
</gene>
<reference evidence="6 7" key="1">
    <citation type="submission" date="2015-01" db="EMBL/GenBank/DDBJ databases">
        <authorList>
            <person name="Xiang T."/>
            <person name="Song Y."/>
            <person name="Huang L."/>
            <person name="Wang B."/>
            <person name="Wu P."/>
        </authorList>
    </citation>
    <scope>NUCLEOTIDE SEQUENCE [LARGE SCALE GENOMIC DNA]</scope>
    <source>
        <strain evidence="6 7">Cc12</strain>
    </source>
</reference>
<evidence type="ECO:0000256" key="5">
    <source>
        <dbReference type="ARBA" id="ARBA00023315"/>
    </source>
</evidence>
<keyword evidence="2" id="KW-0444">Lipid biosynthesis</keyword>
<dbReference type="GO" id="GO:0003841">
    <property type="term" value="F:1-acylglycerol-3-phosphate O-acyltransferase activity"/>
    <property type="evidence" value="ECO:0007669"/>
    <property type="project" value="UniProtKB-EC"/>
</dbReference>
<dbReference type="AlphaFoldDB" id="A0A0B7HIJ8"/>
<dbReference type="EC" id="2.3.1.51" evidence="6"/>
<keyword evidence="4" id="KW-0443">Lipid metabolism</keyword>
<evidence type="ECO:0000313" key="7">
    <source>
        <dbReference type="Proteomes" id="UP000044026"/>
    </source>
</evidence>
<dbReference type="SUPFAM" id="SSF69593">
    <property type="entry name" value="Glycerol-3-phosphate (1)-acyltransferase"/>
    <property type="match status" value="1"/>
</dbReference>
<accession>A0A0B7HIJ8</accession>
<dbReference type="InterPro" id="IPR002123">
    <property type="entry name" value="Plipid/glycerol_acylTrfase"/>
</dbReference>
<evidence type="ECO:0000256" key="4">
    <source>
        <dbReference type="ARBA" id="ARBA00023098"/>
    </source>
</evidence>
<organism evidence="6 7">
    <name type="scientific">Capnocytophaga canimorsus</name>
    <dbReference type="NCBI Taxonomy" id="28188"/>
    <lineage>
        <taxon>Bacteria</taxon>
        <taxon>Pseudomonadati</taxon>
        <taxon>Bacteroidota</taxon>
        <taxon>Flavobacteriia</taxon>
        <taxon>Flavobacteriales</taxon>
        <taxon>Flavobacteriaceae</taxon>
        <taxon>Capnocytophaga</taxon>
    </lineage>
</organism>
<keyword evidence="5 6" id="KW-0012">Acyltransferase</keyword>
<keyword evidence="3 6" id="KW-0808">Transferase</keyword>
<dbReference type="RefSeq" id="WP_042000589.1">
    <property type="nucleotide sequence ID" value="NZ_CP022382.1"/>
</dbReference>
<proteinExistence type="predicted"/>
<dbReference type="PANTHER" id="PTHR10434:SF64">
    <property type="entry name" value="1-ACYL-SN-GLYCEROL-3-PHOSPHATE ACYLTRANSFERASE-RELATED"/>
    <property type="match status" value="1"/>
</dbReference>
<sequence>MRILILAWRIWFYLLTGLLIVFLIPFLLILISNPLWYGKFYWVVRNFWAKPILWGMGLFPKIQQEMPFKSGQSYMLVANHVSMIDIMLMMYCSTQPFVFVGKKELSKLPVFGYFYKRVAILVDRSDAKSRKQVYDHAKKRLELGLSICIFPEGGIPEEFVILDQFKDGAFRLAIEHQISIIPMTFLDNKKRFPWRLTAGAPGRLRVHIHAFESTKGLSLEDKNALKNHIRNLILQDLISYQK</sequence>
<dbReference type="SMART" id="SM00563">
    <property type="entry name" value="PlsC"/>
    <property type="match status" value="1"/>
</dbReference>
<evidence type="ECO:0000313" key="6">
    <source>
        <dbReference type="EMBL" id="CEN37378.1"/>
    </source>
</evidence>
<name>A0A0B7HIJ8_9FLAO</name>
<dbReference type="PANTHER" id="PTHR10434">
    <property type="entry name" value="1-ACYL-SN-GLYCEROL-3-PHOSPHATE ACYLTRANSFERASE"/>
    <property type="match status" value="1"/>
</dbReference>
<evidence type="ECO:0000256" key="1">
    <source>
        <dbReference type="ARBA" id="ARBA00005189"/>
    </source>
</evidence>
<dbReference type="Pfam" id="PF01553">
    <property type="entry name" value="Acyltransferase"/>
    <property type="match status" value="1"/>
</dbReference>
<protein>
    <submittedName>
        <fullName evidence="6">Lysophosphatidic acid acyltransferase</fullName>
        <ecNumber evidence="6">2.3.1.51</ecNumber>
    </submittedName>
</protein>